<keyword evidence="2" id="KW-1185">Reference proteome</keyword>
<name>A0AAV4RL30_9ARAC</name>
<evidence type="ECO:0000313" key="1">
    <source>
        <dbReference type="EMBL" id="GIY21571.1"/>
    </source>
</evidence>
<proteinExistence type="predicted"/>
<accession>A0AAV4RL30</accession>
<gene>
    <name evidence="1" type="ORF">CDAR_115171</name>
</gene>
<comment type="caution">
    <text evidence="1">The sequence shown here is derived from an EMBL/GenBank/DDBJ whole genome shotgun (WGS) entry which is preliminary data.</text>
</comment>
<evidence type="ECO:0000313" key="2">
    <source>
        <dbReference type="Proteomes" id="UP001054837"/>
    </source>
</evidence>
<dbReference type="Proteomes" id="UP001054837">
    <property type="component" value="Unassembled WGS sequence"/>
</dbReference>
<protein>
    <submittedName>
        <fullName evidence="1">Uncharacterized protein</fullName>
    </submittedName>
</protein>
<dbReference type="AlphaFoldDB" id="A0AAV4RL30"/>
<sequence>MLVLMVFSEIAGGKELHNGEFQPRGGFNIWIVWRDSIYLKVLKRVDSSDWRRFWTAEIHETTTMYEMKGTTMYEIGTAPERKSQQLLYPIPQWHIKQLAQPNSPRPFATRLWQ</sequence>
<organism evidence="1 2">
    <name type="scientific">Caerostris darwini</name>
    <dbReference type="NCBI Taxonomy" id="1538125"/>
    <lineage>
        <taxon>Eukaryota</taxon>
        <taxon>Metazoa</taxon>
        <taxon>Ecdysozoa</taxon>
        <taxon>Arthropoda</taxon>
        <taxon>Chelicerata</taxon>
        <taxon>Arachnida</taxon>
        <taxon>Araneae</taxon>
        <taxon>Araneomorphae</taxon>
        <taxon>Entelegynae</taxon>
        <taxon>Araneoidea</taxon>
        <taxon>Araneidae</taxon>
        <taxon>Caerostris</taxon>
    </lineage>
</organism>
<reference evidence="1 2" key="1">
    <citation type="submission" date="2021-06" db="EMBL/GenBank/DDBJ databases">
        <title>Caerostris darwini draft genome.</title>
        <authorList>
            <person name="Kono N."/>
            <person name="Arakawa K."/>
        </authorList>
    </citation>
    <scope>NUCLEOTIDE SEQUENCE [LARGE SCALE GENOMIC DNA]</scope>
</reference>
<dbReference type="EMBL" id="BPLQ01006321">
    <property type="protein sequence ID" value="GIY21571.1"/>
    <property type="molecule type" value="Genomic_DNA"/>
</dbReference>